<dbReference type="AlphaFoldDB" id="A0A8C3RDK6"/>
<dbReference type="Ensembl" id="ENSCRFT00000019249.1">
    <property type="protein sequence ID" value="ENSCRFP00000018626.1"/>
    <property type="gene ID" value="ENSCRFG00000014046.1"/>
</dbReference>
<keyword evidence="1" id="KW-1133">Transmembrane helix</keyword>
<keyword evidence="1" id="KW-0472">Membrane</keyword>
<dbReference type="Proteomes" id="UP000694396">
    <property type="component" value="Unplaced"/>
</dbReference>
<evidence type="ECO:0000256" key="1">
    <source>
        <dbReference type="SAM" id="Phobius"/>
    </source>
</evidence>
<proteinExistence type="predicted"/>
<feature type="transmembrane region" description="Helical" evidence="1">
    <location>
        <begin position="30"/>
        <end position="62"/>
    </location>
</feature>
<reference evidence="2" key="1">
    <citation type="submission" date="2025-08" db="UniProtKB">
        <authorList>
            <consortium name="Ensembl"/>
        </authorList>
    </citation>
    <scope>IDENTIFICATION</scope>
</reference>
<protein>
    <submittedName>
        <fullName evidence="2">Uncharacterized protein</fullName>
    </submittedName>
</protein>
<organism evidence="2 3">
    <name type="scientific">Cyanoderma ruficeps</name>
    <name type="common">rufous-capped babbler</name>
    <dbReference type="NCBI Taxonomy" id="181631"/>
    <lineage>
        <taxon>Eukaryota</taxon>
        <taxon>Metazoa</taxon>
        <taxon>Chordata</taxon>
        <taxon>Craniata</taxon>
        <taxon>Vertebrata</taxon>
        <taxon>Euteleostomi</taxon>
        <taxon>Archelosauria</taxon>
        <taxon>Archosauria</taxon>
        <taxon>Dinosauria</taxon>
        <taxon>Saurischia</taxon>
        <taxon>Theropoda</taxon>
        <taxon>Coelurosauria</taxon>
        <taxon>Aves</taxon>
        <taxon>Neognathae</taxon>
        <taxon>Neoaves</taxon>
        <taxon>Telluraves</taxon>
        <taxon>Australaves</taxon>
        <taxon>Passeriformes</taxon>
        <taxon>Sylvioidea</taxon>
        <taxon>Timaliidae</taxon>
        <taxon>Cyanoderma</taxon>
    </lineage>
</organism>
<sequence>MIFLRSLPTHKICDSMIRSKDYLNPQRKEVLGVIGTASICLFAYLSRICGILYLFGVFYSLYNACNKIIFSCFKTCIERGLLENGFWLQRHFPSLNSKDKKTP</sequence>
<evidence type="ECO:0000313" key="2">
    <source>
        <dbReference type="Ensembl" id="ENSCRFP00000018626.1"/>
    </source>
</evidence>
<keyword evidence="3" id="KW-1185">Reference proteome</keyword>
<evidence type="ECO:0000313" key="3">
    <source>
        <dbReference type="Proteomes" id="UP000694396"/>
    </source>
</evidence>
<keyword evidence="1" id="KW-0812">Transmembrane</keyword>
<accession>A0A8C3RDK6</accession>
<name>A0A8C3RDK6_9PASS</name>
<reference evidence="2" key="2">
    <citation type="submission" date="2025-09" db="UniProtKB">
        <authorList>
            <consortium name="Ensembl"/>
        </authorList>
    </citation>
    <scope>IDENTIFICATION</scope>
</reference>